<dbReference type="GO" id="GO:0009395">
    <property type="term" value="P:phospholipid catabolic process"/>
    <property type="evidence" value="ECO:0007669"/>
    <property type="project" value="TreeGrafter"/>
</dbReference>
<dbReference type="Proteomes" id="UP000277580">
    <property type="component" value="Unassembled WGS sequence"/>
</dbReference>
<evidence type="ECO:0000313" key="9">
    <source>
        <dbReference type="Proteomes" id="UP000277580"/>
    </source>
</evidence>
<protein>
    <recommendedName>
        <fullName evidence="1">phospholipase D</fullName>
        <ecNumber evidence="1">3.1.4.4</ecNumber>
    </recommendedName>
</protein>
<dbReference type="STRING" id="1392247.A0A3N4KJ55"/>
<evidence type="ECO:0000256" key="5">
    <source>
        <dbReference type="ARBA" id="ARBA00023098"/>
    </source>
</evidence>
<evidence type="ECO:0000313" key="8">
    <source>
        <dbReference type="EMBL" id="RPB09342.1"/>
    </source>
</evidence>
<feature type="region of interest" description="Disordered" evidence="6">
    <location>
        <begin position="469"/>
        <end position="495"/>
    </location>
</feature>
<dbReference type="CDD" id="cd09141">
    <property type="entry name" value="PLDc_vPLD1_2_yPLD_like_2"/>
    <property type="match status" value="1"/>
</dbReference>
<dbReference type="InterPro" id="IPR025202">
    <property type="entry name" value="PLD-like_dom"/>
</dbReference>
<gene>
    <name evidence="8" type="ORF">P167DRAFT_538642</name>
</gene>
<feature type="compositionally biased region" description="Low complexity" evidence="6">
    <location>
        <begin position="287"/>
        <end position="298"/>
    </location>
</feature>
<accession>A0A3N4KJ55</accession>
<dbReference type="GO" id="GO:0035556">
    <property type="term" value="P:intracellular signal transduction"/>
    <property type="evidence" value="ECO:0007669"/>
    <property type="project" value="InterPro"/>
</dbReference>
<feature type="domain" description="PLD phosphodiesterase" evidence="7">
    <location>
        <begin position="654"/>
        <end position="681"/>
    </location>
</feature>
<dbReference type="Pfam" id="PF13091">
    <property type="entry name" value="PLDc_2"/>
    <property type="match status" value="1"/>
</dbReference>
<dbReference type="EMBL" id="ML119153">
    <property type="protein sequence ID" value="RPB09342.1"/>
    <property type="molecule type" value="Genomic_DNA"/>
</dbReference>
<evidence type="ECO:0000256" key="2">
    <source>
        <dbReference type="ARBA" id="ARBA00022737"/>
    </source>
</evidence>
<feature type="compositionally biased region" description="Low complexity" evidence="6">
    <location>
        <begin position="320"/>
        <end position="349"/>
    </location>
</feature>
<keyword evidence="9" id="KW-1185">Reference proteome</keyword>
<dbReference type="InterPro" id="IPR015679">
    <property type="entry name" value="PLipase_D_fam"/>
</dbReference>
<dbReference type="GO" id="GO:0006654">
    <property type="term" value="P:phosphatidic acid biosynthetic process"/>
    <property type="evidence" value="ECO:0007669"/>
    <property type="project" value="InterPro"/>
</dbReference>
<feature type="compositionally biased region" description="Polar residues" evidence="6">
    <location>
        <begin position="407"/>
        <end position="418"/>
    </location>
</feature>
<dbReference type="SMART" id="SM00155">
    <property type="entry name" value="PLDc"/>
    <property type="match status" value="2"/>
</dbReference>
<organism evidence="8 9">
    <name type="scientific">Morchella conica CCBAS932</name>
    <dbReference type="NCBI Taxonomy" id="1392247"/>
    <lineage>
        <taxon>Eukaryota</taxon>
        <taxon>Fungi</taxon>
        <taxon>Dikarya</taxon>
        <taxon>Ascomycota</taxon>
        <taxon>Pezizomycotina</taxon>
        <taxon>Pezizomycetes</taxon>
        <taxon>Pezizales</taxon>
        <taxon>Morchellaceae</taxon>
        <taxon>Morchella</taxon>
    </lineage>
</organism>
<feature type="compositionally biased region" description="Basic and acidic residues" evidence="6">
    <location>
        <begin position="88"/>
        <end position="133"/>
    </location>
</feature>
<feature type="domain" description="PLD phosphodiesterase" evidence="7">
    <location>
        <begin position="1051"/>
        <end position="1078"/>
    </location>
</feature>
<dbReference type="CDD" id="cd09138">
    <property type="entry name" value="PLDc_vPLD1_2_yPLD_like_1"/>
    <property type="match status" value="1"/>
</dbReference>
<dbReference type="GO" id="GO:0004630">
    <property type="term" value="F:phospholipase D activity"/>
    <property type="evidence" value="ECO:0007669"/>
    <property type="project" value="UniProtKB-UniRule"/>
</dbReference>
<evidence type="ECO:0000256" key="3">
    <source>
        <dbReference type="ARBA" id="ARBA00022801"/>
    </source>
</evidence>
<proteinExistence type="predicted"/>
<evidence type="ECO:0000256" key="1">
    <source>
        <dbReference type="ARBA" id="ARBA00012027"/>
    </source>
</evidence>
<reference evidence="8 9" key="1">
    <citation type="journal article" date="2018" name="Nat. Ecol. Evol.">
        <title>Pezizomycetes genomes reveal the molecular basis of ectomycorrhizal truffle lifestyle.</title>
        <authorList>
            <person name="Murat C."/>
            <person name="Payen T."/>
            <person name="Noel B."/>
            <person name="Kuo A."/>
            <person name="Morin E."/>
            <person name="Chen J."/>
            <person name="Kohler A."/>
            <person name="Krizsan K."/>
            <person name="Balestrini R."/>
            <person name="Da Silva C."/>
            <person name="Montanini B."/>
            <person name="Hainaut M."/>
            <person name="Levati E."/>
            <person name="Barry K.W."/>
            <person name="Belfiori B."/>
            <person name="Cichocki N."/>
            <person name="Clum A."/>
            <person name="Dockter R.B."/>
            <person name="Fauchery L."/>
            <person name="Guy J."/>
            <person name="Iotti M."/>
            <person name="Le Tacon F."/>
            <person name="Lindquist E.A."/>
            <person name="Lipzen A."/>
            <person name="Malagnac F."/>
            <person name="Mello A."/>
            <person name="Molinier V."/>
            <person name="Miyauchi S."/>
            <person name="Poulain J."/>
            <person name="Riccioni C."/>
            <person name="Rubini A."/>
            <person name="Sitrit Y."/>
            <person name="Splivallo R."/>
            <person name="Traeger S."/>
            <person name="Wang M."/>
            <person name="Zifcakova L."/>
            <person name="Wipf D."/>
            <person name="Zambonelli A."/>
            <person name="Paolocci F."/>
            <person name="Nowrousian M."/>
            <person name="Ottonello S."/>
            <person name="Baldrian P."/>
            <person name="Spatafora J.W."/>
            <person name="Henrissat B."/>
            <person name="Nagy L.G."/>
            <person name="Aury J.M."/>
            <person name="Wincker P."/>
            <person name="Grigoriev I.V."/>
            <person name="Bonfante P."/>
            <person name="Martin F.M."/>
        </authorList>
    </citation>
    <scope>NUCLEOTIDE SEQUENCE [LARGE SCALE GENOMIC DNA]</scope>
    <source>
        <strain evidence="8 9">CCBAS932</strain>
    </source>
</reference>
<evidence type="ECO:0000259" key="7">
    <source>
        <dbReference type="PROSITE" id="PS50035"/>
    </source>
</evidence>
<name>A0A3N4KJ55_9PEZI</name>
<dbReference type="EC" id="3.1.4.4" evidence="1"/>
<dbReference type="Gene3D" id="3.30.870.10">
    <property type="entry name" value="Endonuclease Chain A"/>
    <property type="match status" value="3"/>
</dbReference>
<feature type="compositionally biased region" description="Basic and acidic residues" evidence="6">
    <location>
        <begin position="41"/>
        <end position="68"/>
    </location>
</feature>
<sequence length="1322" mass="147433">MGRHENYSPSSRRRSPSAGSYRVNSEDEEDYSHNSGKKYKEKKEKKGDSGDERKKRDKEEKERREREKKEKKRREKEGYSGGDPSSYGRREDEYRRHEYVQEEERSSSYGEERREHRYEERSDSRERERRFSSEHGGYGMHQESHGYGERPNLQAYGHPGYGEQPAYGSQPQTYQTPSPPSVGYGSGQGAYVYQPTSPPPVQYQPSYQPNAYGGDGAYSGSTYQPGPSPPPPQAGYGGYGGYPPSGPPGPPPPQSYGHGYHPQEQPSYEFRPQEQPASYIGYNQPSPAQGPYAGYQAPAGPPPGTPGYHSPAPPAHGSHGYNPPSQPPSSGYGSSIYNAPSPAYNAPAPIYNAPSPAYGAQSGYNPSPSHGGPPSTYHTVTVPQNAPPIPLAALGGIAAGFGAHAQKPQTDAAQQENPPSGAGPAKVSSGASAGPAKPETSALNTFTTGLNSALHGYARTFFPVNTTHNAKIPGPASHPDKPTASLGASGESGAPAQVTDERFDSFAPVRGGNAVKWYVDGKDYMYAVSIALENAQKSIWILDWWLSPEIYLRRPRGPDDRYRLDSMLYQAARRGVKVNIIVYKEVTQALTLNSSHTKHHLEDLHKNIAVFRHPDHLPDRPTVQQDIWKKISGGNYSIGDGLKGLYGMSNGVVLYWAHHEKLCLVDGEIAFMGGLDLCFGRWDTNNHPIADAHPRNVNEVLFIGQDYNNARLMDFHTVEKWDQNKVSRTESSRMGWTDVALSFTGPTVADLQRHFVERWNYIYTEKYKIRNDDRFSLLEPITVNEQRQYYTKEQREERAYGRGNHADLVGVQCQIVRSASKWSHNLPVTEHSICQAYIEVILAAQHFIYIENQFFITATDNRQTPIINKIGAAIVQRILQAVERREKFRVVVVMPAVPAFAGDLEDDGSLGTRAIMEFQYRSICRDNKLSIMEQIAKSGVNPLEYIRFYNLRNYDRINASRTMDRVQQESGVPYEDAAAAYDDRFGGGHGPGTHGYGNPQPDAYPRYQQKAPGGSSEWDSVSRCVMLDGADIRNVPWEGEPDREMDAFVSEELYVHSKLLIADDSTVICGSANLNDRSQLGDHDSEIAIVINDPTELPSYMNGQPYTAKQFAATLRRQIFRKHLGLIPAQEMTDNNSNMAPIFIPERDERGYHRNTVPHIITNCYDFNSYEDSLVVDPLGDLFWNLWNSTARTNTEVFSKAFHAVPNDRVRNWAQYKEFYSKYFVPTAEAKLRAEAETKERAAKAAAAGQPKPEDVKPKAMIEYGHVVKSEFSPGPQGVWELKELLSKVKGHLVEMPLDFLVEEDIAKEGLGLNALTETLYT</sequence>
<dbReference type="SUPFAM" id="SSF56024">
    <property type="entry name" value="Phospholipase D/nuclease"/>
    <property type="match status" value="2"/>
</dbReference>
<keyword evidence="2" id="KW-0677">Repeat</keyword>
<dbReference type="InParanoid" id="A0A3N4KJ55"/>
<feature type="compositionally biased region" description="Pro residues" evidence="6">
    <location>
        <begin position="244"/>
        <end position="254"/>
    </location>
</feature>
<dbReference type="PROSITE" id="PS50035">
    <property type="entry name" value="PLD"/>
    <property type="match status" value="2"/>
</dbReference>
<dbReference type="PANTHER" id="PTHR18896">
    <property type="entry name" value="PHOSPHOLIPASE D"/>
    <property type="match status" value="1"/>
</dbReference>
<dbReference type="PANTHER" id="PTHR18896:SF186">
    <property type="entry name" value="PHOSPHOLIPASE D"/>
    <property type="match status" value="1"/>
</dbReference>
<evidence type="ECO:0000256" key="6">
    <source>
        <dbReference type="SAM" id="MobiDB-lite"/>
    </source>
</evidence>
<evidence type="ECO:0000256" key="4">
    <source>
        <dbReference type="ARBA" id="ARBA00022963"/>
    </source>
</evidence>
<keyword evidence="5" id="KW-0443">Lipid metabolism</keyword>
<dbReference type="InterPro" id="IPR001736">
    <property type="entry name" value="PLipase_D/transphosphatidylase"/>
</dbReference>
<keyword evidence="4" id="KW-0442">Lipid degradation</keyword>
<feature type="region of interest" description="Disordered" evidence="6">
    <location>
        <begin position="985"/>
        <end position="1018"/>
    </location>
</feature>
<feature type="region of interest" description="Disordered" evidence="6">
    <location>
        <begin position="1"/>
        <end position="349"/>
    </location>
</feature>
<dbReference type="OrthoDB" id="14911at2759"/>
<keyword evidence="3" id="KW-0378">Hydrolase</keyword>
<feature type="region of interest" description="Disordered" evidence="6">
    <location>
        <begin position="404"/>
        <end position="443"/>
    </location>
</feature>